<dbReference type="InterPro" id="IPR036770">
    <property type="entry name" value="Ankyrin_rpt-contain_sf"/>
</dbReference>
<evidence type="ECO:0000256" key="3">
    <source>
        <dbReference type="PROSITE-ProRule" id="PRU00023"/>
    </source>
</evidence>
<feature type="compositionally biased region" description="Basic residues" evidence="4">
    <location>
        <begin position="678"/>
        <end position="688"/>
    </location>
</feature>
<sequence>MTVSMDSGDQAIRRFLDGCIRGDVKTVEGSLRAGLLVDCHDDDDLTPLQAAAAAGRIEIVELLLEHGADTELCNQVGLTPFLHACYHGREEVVELLLQKGAKINTQTFMGASGLTLASLGGHTDLVRTLLTYGLSINPPAMPGSDLTPSPLMAAALNGHNDVCSLLSSRGADVNAEMAALSGLNALSLVVMCGEPSTAQTLLDGGADPNLPSLRGRTPYELAQKLSRAEMIDVLEPRTTVRQTQDSRRLNIGIMEAVRTGNTQRFREILSTQKEKADLVDPADGTTPLMYAAGLGRLDYVTALVTAGANFDRCDSIAGMTALMQAICFGKASVAKYLIAAGADVNIRSLEGFSAFDLAAAIEGTSSDLITLLADKSAQKERLSNGNRVRAQNPNSLVWMLRQSRTRKAWVRKLANRLARLNNGSSRNAIRQQNSQRATNTNYPKTHPFWDQENVFGGNDFGASVDDFFRTCDDILKASVGSNSSASSSARSKDSVGADTIASARQMATNALSHSAAVSPLTSPFRLFSPSTAQVAPSAPAVDRPSADVERVLPTVPRLDFSHLGNNPEPAEPVSAASIQLEDDTTSNFTCYSVAQKNALLMGNGAQQRLRSSRPLRAMVSLGGASSVGSAPLPMGSQLSLAADHPQARHRPKPLTSIAFHQNHLSILPAPQYNSLKRDRPRRGSRPHSYHHETGNINGGSQREQLVMSGLGTLPRRTVTMQLGGGDSRPHSYHDPISPDQPLTPTRKSFNQFTFAFPPASSQMHHKPKFLSSPMLYHGSPNHSMNTGSRLMSAHSATGYGPFGSADLPIILAEEELPLLLRQLQLEEYCGLFEEQEVDMETFLSLTDKDLRELGIVEAGARNDILAAVRNLNRRLASQSLTS</sequence>
<feature type="repeat" description="ANK" evidence="3">
    <location>
        <begin position="109"/>
        <end position="137"/>
    </location>
</feature>
<reference evidence="7" key="1">
    <citation type="submission" date="2022-11" db="UniProtKB">
        <authorList>
            <consortium name="WormBaseParasite"/>
        </authorList>
    </citation>
    <scope>IDENTIFICATION</scope>
</reference>
<dbReference type="InterPro" id="IPR051631">
    <property type="entry name" value="Ankyrin-KH/SAM_domain"/>
</dbReference>
<dbReference type="SMART" id="SM00248">
    <property type="entry name" value="ANK"/>
    <property type="match status" value="8"/>
</dbReference>
<keyword evidence="6" id="KW-1185">Reference proteome</keyword>
<evidence type="ECO:0000256" key="4">
    <source>
        <dbReference type="SAM" id="MobiDB-lite"/>
    </source>
</evidence>
<evidence type="ECO:0000256" key="1">
    <source>
        <dbReference type="ARBA" id="ARBA00022737"/>
    </source>
</evidence>
<dbReference type="WBParaSite" id="PSAMB.scaffold3195size19299.g20640.t1">
    <property type="protein sequence ID" value="PSAMB.scaffold3195size19299.g20640.t1"/>
    <property type="gene ID" value="PSAMB.scaffold3195size19299.g20640"/>
</dbReference>
<dbReference type="Proteomes" id="UP000887566">
    <property type="component" value="Unplaced"/>
</dbReference>
<dbReference type="PROSITE" id="PS50105">
    <property type="entry name" value="SAM_DOMAIN"/>
    <property type="match status" value="1"/>
</dbReference>
<feature type="repeat" description="ANK" evidence="3">
    <location>
        <begin position="283"/>
        <end position="315"/>
    </location>
</feature>
<dbReference type="SMART" id="SM00454">
    <property type="entry name" value="SAM"/>
    <property type="match status" value="1"/>
</dbReference>
<protein>
    <submittedName>
        <fullName evidence="7">SAM domain-containing protein</fullName>
    </submittedName>
</protein>
<evidence type="ECO:0000259" key="5">
    <source>
        <dbReference type="PROSITE" id="PS50105"/>
    </source>
</evidence>
<dbReference type="Gene3D" id="1.25.40.20">
    <property type="entry name" value="Ankyrin repeat-containing domain"/>
    <property type="match status" value="3"/>
</dbReference>
<feature type="repeat" description="ANK" evidence="3">
    <location>
        <begin position="149"/>
        <end position="178"/>
    </location>
</feature>
<evidence type="ECO:0000313" key="7">
    <source>
        <dbReference type="WBParaSite" id="PSAMB.scaffold3195size19299.g20640.t1"/>
    </source>
</evidence>
<evidence type="ECO:0000313" key="6">
    <source>
        <dbReference type="Proteomes" id="UP000887566"/>
    </source>
</evidence>
<organism evidence="6 7">
    <name type="scientific">Plectus sambesii</name>
    <dbReference type="NCBI Taxonomy" id="2011161"/>
    <lineage>
        <taxon>Eukaryota</taxon>
        <taxon>Metazoa</taxon>
        <taxon>Ecdysozoa</taxon>
        <taxon>Nematoda</taxon>
        <taxon>Chromadorea</taxon>
        <taxon>Plectida</taxon>
        <taxon>Plectina</taxon>
        <taxon>Plectoidea</taxon>
        <taxon>Plectidae</taxon>
        <taxon>Plectus</taxon>
    </lineage>
</organism>
<dbReference type="AlphaFoldDB" id="A0A914W421"/>
<dbReference type="GO" id="GO:0005737">
    <property type="term" value="C:cytoplasm"/>
    <property type="evidence" value="ECO:0007669"/>
    <property type="project" value="TreeGrafter"/>
</dbReference>
<feature type="region of interest" description="Disordered" evidence="4">
    <location>
        <begin position="422"/>
        <end position="443"/>
    </location>
</feature>
<dbReference type="Pfam" id="PF12796">
    <property type="entry name" value="Ank_2"/>
    <property type="match status" value="3"/>
</dbReference>
<proteinExistence type="predicted"/>
<feature type="domain" description="SAM" evidence="5">
    <location>
        <begin position="811"/>
        <end position="874"/>
    </location>
</feature>
<feature type="repeat" description="ANK" evidence="3">
    <location>
        <begin position="43"/>
        <end position="75"/>
    </location>
</feature>
<dbReference type="SUPFAM" id="SSF48403">
    <property type="entry name" value="Ankyrin repeat"/>
    <property type="match status" value="1"/>
</dbReference>
<name>A0A914W421_9BILA</name>
<dbReference type="Pfam" id="PF00536">
    <property type="entry name" value="SAM_1"/>
    <property type="match status" value="1"/>
</dbReference>
<dbReference type="SUPFAM" id="SSF47769">
    <property type="entry name" value="SAM/Pointed domain"/>
    <property type="match status" value="1"/>
</dbReference>
<dbReference type="PANTHER" id="PTHR23206">
    <property type="entry name" value="MASK PROTEIN"/>
    <property type="match status" value="1"/>
</dbReference>
<feature type="region of interest" description="Disordered" evidence="4">
    <location>
        <begin position="668"/>
        <end position="702"/>
    </location>
</feature>
<dbReference type="PANTHER" id="PTHR23206:SF8">
    <property type="entry name" value="ANKYRIN REPEAT AND KH DOMAIN-CONTAINING 1"/>
    <property type="match status" value="1"/>
</dbReference>
<evidence type="ECO:0000256" key="2">
    <source>
        <dbReference type="ARBA" id="ARBA00023043"/>
    </source>
</evidence>
<feature type="repeat" description="ANK" evidence="3">
    <location>
        <begin position="317"/>
        <end position="349"/>
    </location>
</feature>
<dbReference type="Gene3D" id="1.10.150.50">
    <property type="entry name" value="Transcription Factor, Ets-1"/>
    <property type="match status" value="1"/>
</dbReference>
<dbReference type="PROSITE" id="PS50088">
    <property type="entry name" value="ANK_REPEAT"/>
    <property type="match status" value="6"/>
</dbReference>
<keyword evidence="1" id="KW-0677">Repeat</keyword>
<accession>A0A914W421</accession>
<dbReference type="PROSITE" id="PS50297">
    <property type="entry name" value="ANK_REP_REGION"/>
    <property type="match status" value="6"/>
</dbReference>
<dbReference type="InterPro" id="IPR002110">
    <property type="entry name" value="Ankyrin_rpt"/>
</dbReference>
<feature type="repeat" description="ANK" evidence="3">
    <location>
        <begin position="76"/>
        <end position="108"/>
    </location>
</feature>
<dbReference type="PRINTS" id="PR01415">
    <property type="entry name" value="ANKYRIN"/>
</dbReference>
<dbReference type="GO" id="GO:0045087">
    <property type="term" value="P:innate immune response"/>
    <property type="evidence" value="ECO:0007669"/>
    <property type="project" value="TreeGrafter"/>
</dbReference>
<keyword evidence="2 3" id="KW-0040">ANK repeat</keyword>
<dbReference type="InterPro" id="IPR001660">
    <property type="entry name" value="SAM"/>
</dbReference>
<dbReference type="InterPro" id="IPR013761">
    <property type="entry name" value="SAM/pointed_sf"/>
</dbReference>